<comment type="caution">
    <text evidence="1">The sequence shown here is derived from an EMBL/GenBank/DDBJ whole genome shotgun (WGS) entry which is preliminary data.</text>
</comment>
<organism evidence="1 2">
    <name type="scientific">Rhizobium azibense</name>
    <dbReference type="NCBI Taxonomy" id="1136135"/>
    <lineage>
        <taxon>Bacteria</taxon>
        <taxon>Pseudomonadati</taxon>
        <taxon>Pseudomonadota</taxon>
        <taxon>Alphaproteobacteria</taxon>
        <taxon>Hyphomicrobiales</taxon>
        <taxon>Rhizobiaceae</taxon>
        <taxon>Rhizobium/Agrobacterium group</taxon>
        <taxon>Rhizobium</taxon>
    </lineage>
</organism>
<dbReference type="AlphaFoldDB" id="A0A4R3RFV5"/>
<dbReference type="Proteomes" id="UP000295507">
    <property type="component" value="Unassembled WGS sequence"/>
</dbReference>
<name>A0A4R3RFV5_9HYPH</name>
<evidence type="ECO:0000313" key="2">
    <source>
        <dbReference type="Proteomes" id="UP000295507"/>
    </source>
</evidence>
<reference evidence="1 2" key="1">
    <citation type="submission" date="2019-03" db="EMBL/GenBank/DDBJ databases">
        <title>Genomic Encyclopedia of Type Strains, Phase IV (KMG-V): Genome sequencing to study the core and pangenomes of soil and plant-associated prokaryotes.</title>
        <authorList>
            <person name="Whitman W."/>
        </authorList>
    </citation>
    <scope>NUCLEOTIDE SEQUENCE [LARGE SCALE GENOMIC DNA]</scope>
    <source>
        <strain evidence="1 2">IE4868</strain>
    </source>
</reference>
<gene>
    <name evidence="1" type="ORF">EV129_117136</name>
</gene>
<dbReference type="EMBL" id="SMBK01000017">
    <property type="protein sequence ID" value="TCU33139.1"/>
    <property type="molecule type" value="Genomic_DNA"/>
</dbReference>
<proteinExistence type="predicted"/>
<protein>
    <submittedName>
        <fullName evidence="1">Uncharacterized protein</fullName>
    </submittedName>
</protein>
<sequence length="64" mass="7204">MGRRTYYDRPDKDIEDFVKLAKEVQTFGGQVKTLLSFVMARGEADSGGREPWPSDCCDDLAMAE</sequence>
<accession>A0A4R3RFV5</accession>
<evidence type="ECO:0000313" key="1">
    <source>
        <dbReference type="EMBL" id="TCU33139.1"/>
    </source>
</evidence>